<evidence type="ECO:0000256" key="2">
    <source>
        <dbReference type="ARBA" id="ARBA00009077"/>
    </source>
</evidence>
<dbReference type="PANTHER" id="PTHR43797:SF2">
    <property type="entry name" value="HOMOCYSTEINE_CYSTEINE SYNTHASE"/>
    <property type="match status" value="1"/>
</dbReference>
<dbReference type="Pfam" id="PF01053">
    <property type="entry name" value="Cys_Met_Meta_PP"/>
    <property type="match status" value="1"/>
</dbReference>
<reference evidence="6 7" key="1">
    <citation type="submission" date="2014-08" db="EMBL/GenBank/DDBJ databases">
        <title>Porphyromonas canoris strain:OH2762 Genome sequencing.</title>
        <authorList>
            <person name="Wallis C."/>
            <person name="Deusch O."/>
            <person name="O'Flynn C."/>
            <person name="Davis I."/>
            <person name="Jospin G."/>
            <person name="Darling A.E."/>
            <person name="Coil D.A."/>
            <person name="Alexiev A."/>
            <person name="Horsfall A."/>
            <person name="Kirkwood N."/>
            <person name="Harris S."/>
            <person name="Eisen J.A."/>
        </authorList>
    </citation>
    <scope>NUCLEOTIDE SEQUENCE [LARGE SCALE GENOMIC DNA]</scope>
    <source>
        <strain evidence="7">COT-108 OH2762</strain>
    </source>
</reference>
<comment type="cofactor">
    <cofactor evidence="1 5">
        <name>pyridoxal 5'-phosphate</name>
        <dbReference type="ChEBI" id="CHEBI:597326"/>
    </cofactor>
</comment>
<dbReference type="EMBL" id="JQZV01000013">
    <property type="protein sequence ID" value="KGN91968.1"/>
    <property type="molecule type" value="Genomic_DNA"/>
</dbReference>
<dbReference type="CDD" id="cd00614">
    <property type="entry name" value="CGS_like"/>
    <property type="match status" value="1"/>
</dbReference>
<dbReference type="InterPro" id="IPR000277">
    <property type="entry name" value="Cys/Met-Metab_PyrdxlP-dep_enz"/>
</dbReference>
<dbReference type="InterPro" id="IPR015421">
    <property type="entry name" value="PyrdxlP-dep_Trfase_major"/>
</dbReference>
<dbReference type="Gene3D" id="3.90.1150.10">
    <property type="entry name" value="Aspartate Aminotransferase, domain 1"/>
    <property type="match status" value="1"/>
</dbReference>
<dbReference type="Gene3D" id="3.40.640.10">
    <property type="entry name" value="Type I PLP-dependent aspartate aminotransferase-like (Major domain)"/>
    <property type="match status" value="1"/>
</dbReference>
<keyword evidence="3 6" id="KW-0808">Transferase</keyword>
<evidence type="ECO:0000256" key="4">
    <source>
        <dbReference type="ARBA" id="ARBA00022898"/>
    </source>
</evidence>
<name>A0ABR4XJX9_9PORP</name>
<dbReference type="GO" id="GO:0003961">
    <property type="term" value="F:O-acetylhomoserine aminocarboxypropyltransferase activity"/>
    <property type="evidence" value="ECO:0007669"/>
    <property type="project" value="UniProtKB-EC"/>
</dbReference>
<dbReference type="RefSeq" id="WP_036791726.1">
    <property type="nucleotide sequence ID" value="NZ_JQZV01000013.1"/>
</dbReference>
<protein>
    <submittedName>
        <fullName evidence="6">O-acetylhomoserine aminocarboxypropyltransferase</fullName>
        <ecNumber evidence="6">2.5.1.49</ecNumber>
    </submittedName>
</protein>
<evidence type="ECO:0000256" key="3">
    <source>
        <dbReference type="ARBA" id="ARBA00022679"/>
    </source>
</evidence>
<dbReference type="EC" id="2.5.1.49" evidence="6"/>
<evidence type="ECO:0000256" key="5">
    <source>
        <dbReference type="RuleBase" id="RU362118"/>
    </source>
</evidence>
<evidence type="ECO:0000256" key="1">
    <source>
        <dbReference type="ARBA" id="ARBA00001933"/>
    </source>
</evidence>
<accession>A0ABR4XJX9</accession>
<keyword evidence="7" id="KW-1185">Reference proteome</keyword>
<dbReference type="Proteomes" id="UP000030101">
    <property type="component" value="Unassembled WGS sequence"/>
</dbReference>
<gene>
    <name evidence="6" type="ORF">HQ43_07915</name>
</gene>
<dbReference type="InterPro" id="IPR006235">
    <property type="entry name" value="OAc-hSer/O-AcSer_sulfhydrylase"/>
</dbReference>
<dbReference type="NCBIfam" id="TIGR01326">
    <property type="entry name" value="OAH_OAS_sulfhy"/>
    <property type="match status" value="1"/>
</dbReference>
<evidence type="ECO:0000313" key="6">
    <source>
        <dbReference type="EMBL" id="KGN91968.1"/>
    </source>
</evidence>
<evidence type="ECO:0000313" key="7">
    <source>
        <dbReference type="Proteomes" id="UP000030101"/>
    </source>
</evidence>
<comment type="caution">
    <text evidence="6">The sequence shown here is derived from an EMBL/GenBank/DDBJ whole genome shotgun (WGS) entry which is preliminary data.</text>
</comment>
<dbReference type="PIRSF" id="PIRSF001434">
    <property type="entry name" value="CGS"/>
    <property type="match status" value="1"/>
</dbReference>
<sequence length="426" mass="45998">MATKATTQALHAAYEPSANNGSTAIPLYQATAYTFESSDHAAGVFDLQKPGYIYTRLNNPTTDVLEQRIAALDGGIGAIATASGMSAITTTLLTLLKSGDHIVASSSIYGGTYNLLSVTLPRLGIETTFVDPENPKAFEEAIQLNTKIVYTESLGNPKLDFVDIKEVANIAHSHGLPLVVDNTLTPILFKPIEHGADIVIYSLTKFFCGNGTAMGGAVVDAGRFDWSNGNFPDFTEPSPGYHGLIYSKVFKEAAFIVRARVEGLRDFGSCISPTNSFIILQGLETLSLRLNQACKNALEIAEWLKEHPLVEWVHYPGLASDKHHEICARYLNGGFGSLVTFGPKGGYDAAKCVVDNTKIFRIVANLGDTKSLIIHPSSTTHRQLKEDQQLSAGVTPDLIRLSIGLEDVEDLKADLHNALTQSAQKC</sequence>
<comment type="similarity">
    <text evidence="2 5">Belongs to the trans-sulfuration enzymes family.</text>
</comment>
<dbReference type="PANTHER" id="PTHR43797">
    <property type="entry name" value="HOMOCYSTEINE/CYSTEINE SYNTHASE"/>
    <property type="match status" value="1"/>
</dbReference>
<proteinExistence type="inferred from homology"/>
<keyword evidence="4 5" id="KW-0663">Pyridoxal phosphate</keyword>
<dbReference type="SUPFAM" id="SSF53383">
    <property type="entry name" value="PLP-dependent transferases"/>
    <property type="match status" value="1"/>
</dbReference>
<dbReference type="InterPro" id="IPR015424">
    <property type="entry name" value="PyrdxlP-dep_Trfase"/>
</dbReference>
<organism evidence="6 7">
    <name type="scientific">Porphyromonas canoris</name>
    <dbReference type="NCBI Taxonomy" id="36875"/>
    <lineage>
        <taxon>Bacteria</taxon>
        <taxon>Pseudomonadati</taxon>
        <taxon>Bacteroidota</taxon>
        <taxon>Bacteroidia</taxon>
        <taxon>Bacteroidales</taxon>
        <taxon>Porphyromonadaceae</taxon>
        <taxon>Porphyromonas</taxon>
    </lineage>
</organism>
<dbReference type="InterPro" id="IPR015422">
    <property type="entry name" value="PyrdxlP-dep_Trfase_small"/>
</dbReference>